<dbReference type="InterPro" id="IPR000352">
    <property type="entry name" value="Pep_chain_release_fac_I"/>
</dbReference>
<keyword evidence="3" id="KW-1185">Reference proteome</keyword>
<dbReference type="PANTHER" id="PTHR11075:SF54">
    <property type="entry name" value="LARGE RIBOSOMAL SUBUNIT PROTEIN ML62"/>
    <property type="match status" value="1"/>
</dbReference>
<evidence type="ECO:0000259" key="1">
    <source>
        <dbReference type="Pfam" id="PF00472"/>
    </source>
</evidence>
<comment type="caution">
    <text evidence="2">The sequence shown here is derived from an EMBL/GenBank/DDBJ whole genome shotgun (WGS) entry which is preliminary data.</text>
</comment>
<name>A0AA36MYT8_9DINO</name>
<dbReference type="Pfam" id="PF00472">
    <property type="entry name" value="RF-1"/>
    <property type="match status" value="1"/>
</dbReference>
<dbReference type="SUPFAM" id="SSF110916">
    <property type="entry name" value="Peptidyl-tRNA hydrolase domain-like"/>
    <property type="match status" value="1"/>
</dbReference>
<dbReference type="GO" id="GO:0070126">
    <property type="term" value="P:mitochondrial translational termination"/>
    <property type="evidence" value="ECO:0007669"/>
    <property type="project" value="TreeGrafter"/>
</dbReference>
<dbReference type="EMBL" id="CAUJNA010001137">
    <property type="protein sequence ID" value="CAJ1384691.1"/>
    <property type="molecule type" value="Genomic_DNA"/>
</dbReference>
<dbReference type="GO" id="GO:0004045">
    <property type="term" value="F:peptidyl-tRNA hydrolase activity"/>
    <property type="evidence" value="ECO:0007669"/>
    <property type="project" value="TreeGrafter"/>
</dbReference>
<dbReference type="Gene3D" id="3.30.160.20">
    <property type="match status" value="1"/>
</dbReference>
<dbReference type="PANTHER" id="PTHR11075">
    <property type="entry name" value="PEPTIDE CHAIN RELEASE FACTOR"/>
    <property type="match status" value="1"/>
</dbReference>
<dbReference type="GO" id="GO:0016150">
    <property type="term" value="F:translation release factor activity, codon nonspecific"/>
    <property type="evidence" value="ECO:0007669"/>
    <property type="project" value="TreeGrafter"/>
</dbReference>
<dbReference type="AlphaFoldDB" id="A0AA36MYT8"/>
<organism evidence="2 3">
    <name type="scientific">Effrenium voratum</name>
    <dbReference type="NCBI Taxonomy" id="2562239"/>
    <lineage>
        <taxon>Eukaryota</taxon>
        <taxon>Sar</taxon>
        <taxon>Alveolata</taxon>
        <taxon>Dinophyceae</taxon>
        <taxon>Suessiales</taxon>
        <taxon>Symbiodiniaceae</taxon>
        <taxon>Effrenium</taxon>
    </lineage>
</organism>
<gene>
    <name evidence="2" type="ORF">EVOR1521_LOCUS11502</name>
</gene>
<reference evidence="2" key="1">
    <citation type="submission" date="2023-08" db="EMBL/GenBank/DDBJ databases">
        <authorList>
            <person name="Chen Y."/>
            <person name="Shah S."/>
            <person name="Dougan E. K."/>
            <person name="Thang M."/>
            <person name="Chan C."/>
        </authorList>
    </citation>
    <scope>NUCLEOTIDE SEQUENCE</scope>
</reference>
<sequence length="141" mass="16232">MLCQRLVPLLRPTPWVPLGLRTKIVVDESALTKRVCRSSGPGGQSVNTADTRVQMSFRLDKADWIPEKVRKKMFEIHKNRISKIGEFSVSCQQTSSQIDNQRIAIKKIGELIAQAEKDVRSDDWEENEKLDFKDFVVQKFK</sequence>
<evidence type="ECO:0000313" key="2">
    <source>
        <dbReference type="EMBL" id="CAJ1384691.1"/>
    </source>
</evidence>
<feature type="non-terminal residue" evidence="2">
    <location>
        <position position="141"/>
    </location>
</feature>
<protein>
    <recommendedName>
        <fullName evidence="1">Prokaryotic-type class I peptide chain release factors domain-containing protein</fullName>
    </recommendedName>
</protein>
<accession>A0AA36MYT8</accession>
<proteinExistence type="predicted"/>
<evidence type="ECO:0000313" key="3">
    <source>
        <dbReference type="Proteomes" id="UP001178507"/>
    </source>
</evidence>
<feature type="domain" description="Prokaryotic-type class I peptide chain release factors" evidence="1">
    <location>
        <begin position="23"/>
        <end position="123"/>
    </location>
</feature>
<dbReference type="InterPro" id="IPR052104">
    <property type="entry name" value="Mito_Release_Factor_mL62"/>
</dbReference>
<dbReference type="GO" id="GO:0005762">
    <property type="term" value="C:mitochondrial large ribosomal subunit"/>
    <property type="evidence" value="ECO:0007669"/>
    <property type="project" value="TreeGrafter"/>
</dbReference>
<dbReference type="Proteomes" id="UP001178507">
    <property type="component" value="Unassembled WGS sequence"/>
</dbReference>